<organism evidence="1 2">
    <name type="scientific">Microscilla marina ATCC 23134</name>
    <dbReference type="NCBI Taxonomy" id="313606"/>
    <lineage>
        <taxon>Bacteria</taxon>
        <taxon>Pseudomonadati</taxon>
        <taxon>Bacteroidota</taxon>
        <taxon>Cytophagia</taxon>
        <taxon>Cytophagales</taxon>
        <taxon>Microscillaceae</taxon>
        <taxon>Microscilla</taxon>
    </lineage>
</organism>
<proteinExistence type="predicted"/>
<evidence type="ECO:0000313" key="1">
    <source>
        <dbReference type="EMBL" id="EAY30429.1"/>
    </source>
</evidence>
<reference evidence="1 2" key="1">
    <citation type="submission" date="2007-01" db="EMBL/GenBank/DDBJ databases">
        <authorList>
            <person name="Haygood M."/>
            <person name="Podell S."/>
            <person name="Anderson C."/>
            <person name="Hopkinson B."/>
            <person name="Roe K."/>
            <person name="Barbeau K."/>
            <person name="Gaasterland T."/>
            <person name="Ferriera S."/>
            <person name="Johnson J."/>
            <person name="Kravitz S."/>
            <person name="Beeson K."/>
            <person name="Sutton G."/>
            <person name="Rogers Y.-H."/>
            <person name="Friedman R."/>
            <person name="Frazier M."/>
            <person name="Venter J.C."/>
        </authorList>
    </citation>
    <scope>NUCLEOTIDE SEQUENCE [LARGE SCALE GENOMIC DNA]</scope>
    <source>
        <strain evidence="1 2">ATCC 23134</strain>
    </source>
</reference>
<gene>
    <name evidence="1" type="ORF">M23134_03065</name>
</gene>
<evidence type="ECO:0000313" key="2">
    <source>
        <dbReference type="Proteomes" id="UP000004095"/>
    </source>
</evidence>
<dbReference type="Proteomes" id="UP000004095">
    <property type="component" value="Unassembled WGS sequence"/>
</dbReference>
<keyword evidence="2" id="KW-1185">Reference proteome</keyword>
<accession>A1ZG12</accession>
<dbReference type="EMBL" id="AAWS01000006">
    <property type="protein sequence ID" value="EAY30429.1"/>
    <property type="molecule type" value="Genomic_DNA"/>
</dbReference>
<protein>
    <submittedName>
        <fullName evidence="1">Uncharacterized protein</fullName>
    </submittedName>
</protein>
<sequence>MNKKRLPDQLGKRLTQRVLRYAFFGKKPKFNAYDDAVGLFF</sequence>
<comment type="caution">
    <text evidence="1">The sequence shown here is derived from an EMBL/GenBank/DDBJ whole genome shotgun (WGS) entry which is preliminary data.</text>
</comment>
<name>A1ZG12_MICM2</name>
<dbReference type="AlphaFoldDB" id="A1ZG12"/>